<dbReference type="Proteomes" id="UP000663889">
    <property type="component" value="Unassembled WGS sequence"/>
</dbReference>
<keyword evidence="2" id="KW-0812">Transmembrane</keyword>
<dbReference type="GO" id="GO:0020037">
    <property type="term" value="F:heme binding"/>
    <property type="evidence" value="ECO:0007669"/>
    <property type="project" value="InterPro"/>
</dbReference>
<name>A0A814J702_9BILA</name>
<dbReference type="SUPFAM" id="SSF48264">
    <property type="entry name" value="Cytochrome P450"/>
    <property type="match status" value="1"/>
</dbReference>
<dbReference type="PRINTS" id="PR00463">
    <property type="entry name" value="EP450I"/>
</dbReference>
<dbReference type="InterPro" id="IPR001128">
    <property type="entry name" value="Cyt_P450"/>
</dbReference>
<dbReference type="GO" id="GO:0046677">
    <property type="term" value="P:response to antibiotic"/>
    <property type="evidence" value="ECO:0007669"/>
    <property type="project" value="InterPro"/>
</dbReference>
<dbReference type="InterPro" id="IPR036396">
    <property type="entry name" value="Cyt_P450_sf"/>
</dbReference>
<evidence type="ECO:0000256" key="2">
    <source>
        <dbReference type="SAM" id="Phobius"/>
    </source>
</evidence>
<dbReference type="SUPFAM" id="SSF159501">
    <property type="entry name" value="EreA/ChaN-like"/>
    <property type="match status" value="1"/>
</dbReference>
<dbReference type="Gene3D" id="1.10.630.10">
    <property type="entry name" value="Cytochrome P450"/>
    <property type="match status" value="2"/>
</dbReference>
<dbReference type="EMBL" id="CAJNOU010000565">
    <property type="protein sequence ID" value="CAF1034038.1"/>
    <property type="molecule type" value="Genomic_DNA"/>
</dbReference>
<dbReference type="GO" id="GO:0004497">
    <property type="term" value="F:monooxygenase activity"/>
    <property type="evidence" value="ECO:0007669"/>
    <property type="project" value="InterPro"/>
</dbReference>
<dbReference type="CDD" id="cd14728">
    <property type="entry name" value="Ere-like"/>
    <property type="match status" value="1"/>
</dbReference>
<dbReference type="Pfam" id="PF00067">
    <property type="entry name" value="p450"/>
    <property type="match status" value="2"/>
</dbReference>
<dbReference type="PANTHER" id="PTHR31299">
    <property type="entry name" value="ESTERASE, PUTATIVE (AFU_ORTHOLOGUE AFUA_1G05850)-RELATED"/>
    <property type="match status" value="1"/>
</dbReference>
<evidence type="ECO:0000313" key="4">
    <source>
        <dbReference type="Proteomes" id="UP000663889"/>
    </source>
</evidence>
<dbReference type="PANTHER" id="PTHR31299:SF0">
    <property type="entry name" value="ESTERASE, PUTATIVE (AFU_ORTHOLOGUE AFUA_1G05850)-RELATED"/>
    <property type="match status" value="1"/>
</dbReference>
<dbReference type="GO" id="GO:0016705">
    <property type="term" value="F:oxidoreductase activity, acting on paired donors, with incorporation or reduction of molecular oxygen"/>
    <property type="evidence" value="ECO:0007669"/>
    <property type="project" value="InterPro"/>
</dbReference>
<evidence type="ECO:0000256" key="1">
    <source>
        <dbReference type="ARBA" id="ARBA00010617"/>
    </source>
</evidence>
<organism evidence="3 4">
    <name type="scientific">Rotaria sordida</name>
    <dbReference type="NCBI Taxonomy" id="392033"/>
    <lineage>
        <taxon>Eukaryota</taxon>
        <taxon>Metazoa</taxon>
        <taxon>Spiralia</taxon>
        <taxon>Gnathifera</taxon>
        <taxon>Rotifera</taxon>
        <taxon>Eurotatoria</taxon>
        <taxon>Bdelloidea</taxon>
        <taxon>Philodinida</taxon>
        <taxon>Philodinidae</taxon>
        <taxon>Rotaria</taxon>
    </lineage>
</organism>
<keyword evidence="2" id="KW-0472">Membrane</keyword>
<dbReference type="Gene3D" id="3.40.1660.10">
    <property type="entry name" value="EreA-like (biosynthetic domain)"/>
    <property type="match status" value="1"/>
</dbReference>
<dbReference type="GO" id="GO:0005506">
    <property type="term" value="F:iron ion binding"/>
    <property type="evidence" value="ECO:0007669"/>
    <property type="project" value="InterPro"/>
</dbReference>
<feature type="transmembrane region" description="Helical" evidence="2">
    <location>
        <begin position="6"/>
        <end position="21"/>
    </location>
</feature>
<dbReference type="Pfam" id="PF05139">
    <property type="entry name" value="Erythro_esteras"/>
    <property type="match status" value="1"/>
</dbReference>
<reference evidence="3" key="1">
    <citation type="submission" date="2021-02" db="EMBL/GenBank/DDBJ databases">
        <authorList>
            <person name="Nowell W R."/>
        </authorList>
    </citation>
    <scope>NUCLEOTIDE SEQUENCE</scope>
</reference>
<dbReference type="CDD" id="cd00302">
    <property type="entry name" value="cytochrome_P450"/>
    <property type="match status" value="1"/>
</dbReference>
<gene>
    <name evidence="3" type="ORF">SEV965_LOCUS12465</name>
</gene>
<dbReference type="InterPro" id="IPR002401">
    <property type="entry name" value="Cyt_P450_E_grp-I"/>
</dbReference>
<accession>A0A814J702</accession>
<dbReference type="InterPro" id="IPR052036">
    <property type="entry name" value="Hydrolase/PRTase-associated"/>
</dbReference>
<sequence length="783" mass="91559">MFWTVLLSLIIVLPITVYYYLKWKYYTLRPGIPGLQPEFIYGNLRPLGIMTSNKEVIDSYVHSFEKLQKQYGDIFQIWIGSNHYFVFCRPEHAEIIYSERHIFDRADMRPKTFGLIAENFLITLIGPKYKRHAKVIMPMLRKHRFKSQISIIIDCADQLIHVWKDRYQNRDNAICTSIVTDNQQLMLDTFSLLTFDYDLDNLNHLSEITNRRNTETKTEPSEMSFAMSIWLNALKRVTVNGMPTFVNDYLLKIDRQYQHAFGILENHVENIIQNCQKEMDPNARPVNLVASLISSLQKDEATEKRKPEKEQIGITKKELLGEVLGLIVAGFDTSSSILSWFIHFVNKCQYIDCVIKEILRLAPILFGTLRTLLNDIVIDGIKFYKGDTLASLFTLMQHDPRYWKLDPTEFIPEKFFLVLMRPMRNTVVVEFITWLRRHNEKIADPKKKTGFFGIDLYSLQTSREEVLRYLEKHDSSLAAEARKNYACFERYSDEKQYRYCAATKRIAGCENETIDVFQKMLERHSRMIAEAKGRDHEIDESFYTMENAKIVREAEKYYRHIVEGGAIAWNIRDTHMCNCLQDLLRYYGRGIKAVIWAHNSHIGDARETDALYAREVNIGQLVRERFGIGNTFNIGFTTYTGTVTAAISWNMDPDFKHVRPSLNESVEFLLHEALIQDPVLTYEGQYYLLFRSNNPYIQLSKELHTELRKKRFERTIGAIYRPHTEHQSHYFGASLSTQFDCVIHIEETHALRPLEIHPTWIQAETEHVPDTFSMNCTGGPKKL</sequence>
<comment type="similarity">
    <text evidence="1">Belongs to the cytochrome P450 family.</text>
</comment>
<keyword evidence="2" id="KW-1133">Transmembrane helix</keyword>
<dbReference type="InterPro" id="IPR007815">
    <property type="entry name" value="Emycin_Estase"/>
</dbReference>
<evidence type="ECO:0008006" key="5">
    <source>
        <dbReference type="Google" id="ProtNLM"/>
    </source>
</evidence>
<comment type="caution">
    <text evidence="3">The sequence shown here is derived from an EMBL/GenBank/DDBJ whole genome shotgun (WGS) entry which is preliminary data.</text>
</comment>
<dbReference type="AlphaFoldDB" id="A0A814J702"/>
<proteinExistence type="inferred from homology"/>
<evidence type="ECO:0000313" key="3">
    <source>
        <dbReference type="EMBL" id="CAF1034038.1"/>
    </source>
</evidence>
<protein>
    <recommendedName>
        <fullName evidence="5">Erythromycin esterase</fullName>
    </recommendedName>
</protein>